<evidence type="ECO:0000256" key="2">
    <source>
        <dbReference type="SAM" id="Phobius"/>
    </source>
</evidence>
<accession>A0ABU2P5J9</accession>
<feature type="compositionally biased region" description="Polar residues" evidence="1">
    <location>
        <begin position="246"/>
        <end position="258"/>
    </location>
</feature>
<evidence type="ECO:0000256" key="1">
    <source>
        <dbReference type="SAM" id="MobiDB-lite"/>
    </source>
</evidence>
<keyword evidence="2" id="KW-0472">Membrane</keyword>
<reference evidence="4" key="1">
    <citation type="submission" date="2023-07" db="EMBL/GenBank/DDBJ databases">
        <title>30 novel species of actinomycetes from the DSMZ collection.</title>
        <authorList>
            <person name="Nouioui I."/>
        </authorList>
    </citation>
    <scope>NUCLEOTIDE SEQUENCE [LARGE SCALE GENOMIC DNA]</scope>
    <source>
        <strain evidence="4">DSM 41921</strain>
    </source>
</reference>
<name>A0ABU2P5J9_9ACTN</name>
<keyword evidence="2" id="KW-0812">Transmembrane</keyword>
<keyword evidence="2" id="KW-1133">Transmembrane helix</keyword>
<comment type="caution">
    <text evidence="3">The sequence shown here is derived from an EMBL/GenBank/DDBJ whole genome shotgun (WGS) entry which is preliminary data.</text>
</comment>
<evidence type="ECO:0000313" key="4">
    <source>
        <dbReference type="Proteomes" id="UP001183586"/>
    </source>
</evidence>
<gene>
    <name evidence="3" type="ORF">RM641_06915</name>
</gene>
<dbReference type="EMBL" id="JAVREU010000002">
    <property type="protein sequence ID" value="MDT0387151.1"/>
    <property type="molecule type" value="Genomic_DNA"/>
</dbReference>
<dbReference type="RefSeq" id="WP_311679811.1">
    <property type="nucleotide sequence ID" value="NZ_JAVREU010000002.1"/>
</dbReference>
<feature type="transmembrane region" description="Helical" evidence="2">
    <location>
        <begin position="32"/>
        <end position="54"/>
    </location>
</feature>
<evidence type="ECO:0000313" key="3">
    <source>
        <dbReference type="EMBL" id="MDT0387151.1"/>
    </source>
</evidence>
<dbReference type="Proteomes" id="UP001183586">
    <property type="component" value="Unassembled WGS sequence"/>
</dbReference>
<organism evidence="3 4">
    <name type="scientific">Streptomyces dubilierae</name>
    <dbReference type="NCBI Taxonomy" id="3075533"/>
    <lineage>
        <taxon>Bacteria</taxon>
        <taxon>Bacillati</taxon>
        <taxon>Actinomycetota</taxon>
        <taxon>Actinomycetes</taxon>
        <taxon>Kitasatosporales</taxon>
        <taxon>Streptomycetaceae</taxon>
        <taxon>Streptomyces</taxon>
    </lineage>
</organism>
<sequence length="362" mass="39280">MGEWRLHRTLPSLATEAGLGSVRRVHHERRSWPVLLTGKLVLDAAAIPLLIRTLTALDVTPSARPFAVYGWLLASWAALALWVLARDGRRGYAVCDGGLLIHTDGTDRAGTIAIPWDAIDTVDDTGPRPPRVYWLDGGKQRHVTLRTVTARHALIESVRSRRPLPPTPTRRLLPGTALAAVAALQLGALTLSPFADIVLAHRAQDLRDFASLCTHPGASFPGSAPRTTTGPHPVALFAEGHGTGPVATSTGREGSATTAAPDPDDIQLVACSRLVRRHVDMVCTYDGGESKLTSYRARYRVDVYEARTGRRIAGHTLDADDNDPCPYWLAVNRERGREDVVAAPAEEEYRNLIDNIAAGRHP</sequence>
<proteinExistence type="predicted"/>
<protein>
    <submittedName>
        <fullName evidence="3">Uncharacterized protein</fullName>
    </submittedName>
</protein>
<feature type="region of interest" description="Disordered" evidence="1">
    <location>
        <begin position="241"/>
        <end position="262"/>
    </location>
</feature>
<keyword evidence="4" id="KW-1185">Reference proteome</keyword>
<feature type="transmembrane region" description="Helical" evidence="2">
    <location>
        <begin position="66"/>
        <end position="85"/>
    </location>
</feature>